<dbReference type="AlphaFoldDB" id="A0A4R1R1H4"/>
<dbReference type="PANTHER" id="PTHR10285">
    <property type="entry name" value="URIDINE KINASE"/>
    <property type="match status" value="1"/>
</dbReference>
<dbReference type="InterPro" id="IPR027417">
    <property type="entry name" value="P-loop_NTPase"/>
</dbReference>
<name>A0A4R1R1H4_9FIRM</name>
<dbReference type="RefSeq" id="WP_058966722.1">
    <property type="nucleotide sequence ID" value="NZ_CABKVM010000019.1"/>
</dbReference>
<dbReference type="Gene3D" id="3.40.50.300">
    <property type="entry name" value="P-loop containing nucleotide triphosphate hydrolases"/>
    <property type="match status" value="1"/>
</dbReference>
<evidence type="ECO:0000313" key="2">
    <source>
        <dbReference type="EMBL" id="TCL59142.1"/>
    </source>
</evidence>
<comment type="caution">
    <text evidence="2">The sequence shown here is derived from an EMBL/GenBank/DDBJ whole genome shotgun (WGS) entry which is preliminary data.</text>
</comment>
<evidence type="ECO:0000259" key="1">
    <source>
        <dbReference type="Pfam" id="PF00485"/>
    </source>
</evidence>
<dbReference type="CDD" id="cd02028">
    <property type="entry name" value="UMPK_like"/>
    <property type="match status" value="1"/>
</dbReference>
<sequence length="308" mass="34611">MPAIWIPKRLVEISLINTAAEIAASFARHCEHEYEGRVHAAASEILGSGCSVVMLTGPSASGKTTTAHKLAEALRLRGTASQVVSLDNFYKDLKEYPRLPDGTKDYENITALDVDEIQRCLNELITTGRTDLPEFDFLTENRKPDRIPLDLKGGVCIVEGIHALNPQLTDSLPRDQVYKVYAGLREEYSHRGQRVLPTRDIRLARRMVRDYKFRGHSLEKTLNMWDRVCAGEDKFIKVFKKEADLLMDTSFSYEICLLAPFVTPLAGELPENHPNAERLNALAGCFSLVEPLSLDLVPEHSMLREFLG</sequence>
<evidence type="ECO:0000313" key="3">
    <source>
        <dbReference type="Proteomes" id="UP000295184"/>
    </source>
</evidence>
<dbReference type="Proteomes" id="UP000295184">
    <property type="component" value="Unassembled WGS sequence"/>
</dbReference>
<dbReference type="SUPFAM" id="SSF52540">
    <property type="entry name" value="P-loop containing nucleoside triphosphate hydrolases"/>
    <property type="match status" value="1"/>
</dbReference>
<keyword evidence="2" id="KW-0808">Transferase</keyword>
<keyword evidence="2" id="KW-0418">Kinase</keyword>
<dbReference type="PRINTS" id="PR00988">
    <property type="entry name" value="URIDINKINASE"/>
</dbReference>
<proteinExistence type="predicted"/>
<dbReference type="GO" id="GO:0005524">
    <property type="term" value="F:ATP binding"/>
    <property type="evidence" value="ECO:0007669"/>
    <property type="project" value="InterPro"/>
</dbReference>
<reference evidence="2 3" key="1">
    <citation type="submission" date="2019-03" db="EMBL/GenBank/DDBJ databases">
        <title>Genomic Encyclopedia of Type Strains, Phase IV (KMG-IV): sequencing the most valuable type-strain genomes for metagenomic binning, comparative biology and taxonomic classification.</title>
        <authorList>
            <person name="Goeker M."/>
        </authorList>
    </citation>
    <scope>NUCLEOTIDE SEQUENCE [LARGE SCALE GENOMIC DNA]</scope>
    <source>
        <strain evidence="2 3">DSM 100451</strain>
    </source>
</reference>
<organism evidence="2 3">
    <name type="scientific">Allofournierella massiliensis</name>
    <dbReference type="NCBI Taxonomy" id="1650663"/>
    <lineage>
        <taxon>Bacteria</taxon>
        <taxon>Bacillati</taxon>
        <taxon>Bacillota</taxon>
        <taxon>Clostridia</taxon>
        <taxon>Eubacteriales</taxon>
        <taxon>Oscillospiraceae</taxon>
        <taxon>Allofournierella</taxon>
    </lineage>
</organism>
<dbReference type="Pfam" id="PF00485">
    <property type="entry name" value="PRK"/>
    <property type="match status" value="1"/>
</dbReference>
<protein>
    <submittedName>
        <fullName evidence="2">Uridine kinase</fullName>
    </submittedName>
</protein>
<feature type="domain" description="Phosphoribulokinase/uridine kinase" evidence="1">
    <location>
        <begin position="52"/>
        <end position="248"/>
    </location>
</feature>
<dbReference type="GO" id="GO:0016301">
    <property type="term" value="F:kinase activity"/>
    <property type="evidence" value="ECO:0007669"/>
    <property type="project" value="UniProtKB-KW"/>
</dbReference>
<dbReference type="OrthoDB" id="9764644at2"/>
<dbReference type="InterPro" id="IPR006083">
    <property type="entry name" value="PRK/URK"/>
</dbReference>
<dbReference type="STRING" id="1650663.GCA_001486665_03239"/>
<gene>
    <name evidence="2" type="ORF">EDD77_10656</name>
</gene>
<dbReference type="EMBL" id="SLUM01000006">
    <property type="protein sequence ID" value="TCL59142.1"/>
    <property type="molecule type" value="Genomic_DNA"/>
</dbReference>
<accession>A0A4R1R1H4</accession>